<accession>A0A2S6ZNY1</accession>
<protein>
    <recommendedName>
        <fullName evidence="4">EexN family lipoprotein</fullName>
    </recommendedName>
</protein>
<evidence type="ECO:0008006" key="4">
    <source>
        <dbReference type="Google" id="ProtNLM"/>
    </source>
</evidence>
<evidence type="ECO:0000313" key="3">
    <source>
        <dbReference type="Proteomes" id="UP000238049"/>
    </source>
</evidence>
<dbReference type="RefSeq" id="WP_104564576.1">
    <property type="nucleotide sequence ID" value="NZ_MDSK01000059.1"/>
</dbReference>
<reference evidence="2 3" key="1">
    <citation type="submission" date="2016-08" db="EMBL/GenBank/DDBJ databases">
        <title>Evolution of the type three secretion system and type three effector repertoires in Xanthomonas.</title>
        <authorList>
            <person name="Merda D."/>
            <person name="Briand M."/>
            <person name="Bosis E."/>
            <person name="Rousseau C."/>
            <person name="Portier P."/>
            <person name="Jacques M.-A."/>
            <person name="Fischer-Le Saux M."/>
        </authorList>
    </citation>
    <scope>NUCLEOTIDE SEQUENCE [LARGE SCALE GENOMIC DNA]</scope>
    <source>
        <strain evidence="2 3">CFBP 7409</strain>
    </source>
</reference>
<feature type="region of interest" description="Disordered" evidence="1">
    <location>
        <begin position="61"/>
        <end position="119"/>
    </location>
</feature>
<name>A0A2S6ZNY1_9XANT</name>
<feature type="compositionally biased region" description="Polar residues" evidence="1">
    <location>
        <begin position="64"/>
        <end position="73"/>
    </location>
</feature>
<dbReference type="InterPro" id="IPR047937">
    <property type="entry name" value="Eex_IncN-like"/>
</dbReference>
<dbReference type="Proteomes" id="UP000238049">
    <property type="component" value="Unassembled WGS sequence"/>
</dbReference>
<evidence type="ECO:0000313" key="2">
    <source>
        <dbReference type="EMBL" id="PPT94005.1"/>
    </source>
</evidence>
<dbReference type="EMBL" id="MDSL01000070">
    <property type="protein sequence ID" value="PPT94005.1"/>
    <property type="molecule type" value="Genomic_DNA"/>
</dbReference>
<organism evidence="2 3">
    <name type="scientific">Xanthomonas arboricola pv. guizotiae</name>
    <dbReference type="NCBI Taxonomy" id="487867"/>
    <lineage>
        <taxon>Bacteria</taxon>
        <taxon>Pseudomonadati</taxon>
        <taxon>Pseudomonadota</taxon>
        <taxon>Gammaproteobacteria</taxon>
        <taxon>Lysobacterales</taxon>
        <taxon>Lysobacteraceae</taxon>
        <taxon>Xanthomonas</taxon>
    </lineage>
</organism>
<evidence type="ECO:0000256" key="1">
    <source>
        <dbReference type="SAM" id="MobiDB-lite"/>
    </source>
</evidence>
<gene>
    <name evidence="2" type="ORF">XarbCFBP7409_20115</name>
</gene>
<comment type="caution">
    <text evidence="2">The sequence shown here is derived from an EMBL/GenBank/DDBJ whole genome shotgun (WGS) entry which is preliminary data.</text>
</comment>
<sequence>MNRALLLVILLPLAACQQSDRTKSWYLEHTAEREARVVECKDDAALTATADCQNALAAKAQAETFGTGSQRSIDVTPDRARNASAGEQSSSAEMNPDYSIDVTPKRPRASSGEADGKTQ</sequence>
<dbReference type="AlphaFoldDB" id="A0A2S6ZNY1"/>
<dbReference type="NCBIfam" id="NF033894">
    <property type="entry name" value="Eex_IncN"/>
    <property type="match status" value="1"/>
</dbReference>
<proteinExistence type="predicted"/>